<dbReference type="NCBIfam" id="TIGR01446">
    <property type="entry name" value="DnaD_dom"/>
    <property type="match status" value="1"/>
</dbReference>
<dbReference type="Pfam" id="PF07261">
    <property type="entry name" value="DnaB_2"/>
    <property type="match status" value="1"/>
</dbReference>
<protein>
    <submittedName>
        <fullName evidence="4">Phage replication protein, DnaD domain</fullName>
    </submittedName>
</protein>
<dbReference type="InterPro" id="IPR053162">
    <property type="entry name" value="DnaD"/>
</dbReference>
<dbReference type="Gene3D" id="1.10.10.630">
    <property type="entry name" value="DnaD domain-like"/>
    <property type="match status" value="1"/>
</dbReference>
<dbReference type="SUPFAM" id="SSF158499">
    <property type="entry name" value="DnaD domain-like"/>
    <property type="match status" value="1"/>
</dbReference>
<dbReference type="InterPro" id="IPR006343">
    <property type="entry name" value="DnaB/C_C"/>
</dbReference>
<dbReference type="EMBL" id="FOTB01000006">
    <property type="protein sequence ID" value="SFK95225.1"/>
    <property type="molecule type" value="Genomic_DNA"/>
</dbReference>
<dbReference type="PANTHER" id="PTHR37293:SF5">
    <property type="entry name" value="DNA REPLICATION PROTEIN"/>
    <property type="match status" value="1"/>
</dbReference>
<organism evidence="4 5">
    <name type="scientific">Salinicoccus halodurans</name>
    <dbReference type="NCBI Taxonomy" id="407035"/>
    <lineage>
        <taxon>Bacteria</taxon>
        <taxon>Bacillati</taxon>
        <taxon>Bacillota</taxon>
        <taxon>Bacilli</taxon>
        <taxon>Bacillales</taxon>
        <taxon>Staphylococcaceae</taxon>
        <taxon>Salinicoccus</taxon>
    </lineage>
</organism>
<dbReference type="AlphaFoldDB" id="A0AA94KXP5"/>
<sequence length="282" mass="33293">MSKHRFVHVSFWQDSFVLDLSPEEKYFYLYLMTNSKTSQIGIYELPKRVVELETGYNRETVDKLLNRFIEYGKIQYNDTTKEIMLINWVKHNWNSSPNVLKHIAAALKEVKHEDFIKEYLKQAAVIEDDDKKIRLISPLQAPYKPLGESMEQTKLKKKETKEKEKEKLKPQRETDIRDLVDYYEKHYTTITGPSVVESFEEKLDKGFTKEAILKAYEIGKENDKKENWYINGIFKNWDKAGTYTLEEINAAEKKRATSKAGKDPLADVWNLSDEELQRRYGE</sequence>
<dbReference type="PANTHER" id="PTHR37293">
    <property type="entry name" value="PHAGE REPLICATION PROTEIN-RELATED"/>
    <property type="match status" value="1"/>
</dbReference>
<evidence type="ECO:0000313" key="4">
    <source>
        <dbReference type="EMBL" id="SFK95225.1"/>
    </source>
</evidence>
<gene>
    <name evidence="4" type="ORF">SAMN05216235_2725</name>
</gene>
<evidence type="ECO:0000259" key="3">
    <source>
        <dbReference type="Pfam" id="PF07261"/>
    </source>
</evidence>
<feature type="compositionally biased region" description="Basic and acidic residues" evidence="2">
    <location>
        <begin position="151"/>
        <end position="170"/>
    </location>
</feature>
<evidence type="ECO:0000313" key="5">
    <source>
        <dbReference type="Proteomes" id="UP000183090"/>
    </source>
</evidence>
<dbReference type="InterPro" id="IPR034829">
    <property type="entry name" value="DnaD-like_sf"/>
</dbReference>
<comment type="similarity">
    <text evidence="1">Belongs to the DnaB/DnaD family.</text>
</comment>
<accession>A0AA94KXP5</accession>
<feature type="domain" description="DnaB/C C-terminal" evidence="3">
    <location>
        <begin position="181"/>
        <end position="251"/>
    </location>
</feature>
<dbReference type="Proteomes" id="UP000183090">
    <property type="component" value="Unassembled WGS sequence"/>
</dbReference>
<evidence type="ECO:0000256" key="2">
    <source>
        <dbReference type="SAM" id="MobiDB-lite"/>
    </source>
</evidence>
<dbReference type="RefSeq" id="WP_052749876.1">
    <property type="nucleotide sequence ID" value="NZ_CP011366.1"/>
</dbReference>
<name>A0AA94KXP5_9STAP</name>
<reference evidence="4 5" key="1">
    <citation type="submission" date="2016-10" db="EMBL/GenBank/DDBJ databases">
        <authorList>
            <person name="Varghese N."/>
            <person name="Submissions S."/>
        </authorList>
    </citation>
    <scope>NUCLEOTIDE SEQUENCE [LARGE SCALE GENOMIC DNA]</scope>
    <source>
        <strain evidence="4 5">CGMCC 1.6501</strain>
    </source>
</reference>
<comment type="caution">
    <text evidence="4">The sequence shown here is derived from an EMBL/GenBank/DDBJ whole genome shotgun (WGS) entry which is preliminary data.</text>
</comment>
<evidence type="ECO:0000256" key="1">
    <source>
        <dbReference type="ARBA" id="ARBA00093462"/>
    </source>
</evidence>
<feature type="region of interest" description="Disordered" evidence="2">
    <location>
        <begin position="148"/>
        <end position="170"/>
    </location>
</feature>
<proteinExistence type="inferred from homology"/>